<evidence type="ECO:0000313" key="10">
    <source>
        <dbReference type="Proteomes" id="UP000002247"/>
    </source>
</evidence>
<dbReference type="InterPro" id="IPR013324">
    <property type="entry name" value="RNA_pol_sigma_r3/r4-like"/>
</dbReference>
<dbReference type="RefSeq" id="WP_013138999.1">
    <property type="nucleotide sequence ID" value="NC_014168.1"/>
</dbReference>
<feature type="domain" description="RNA polymerase sigma factor 70 region 4 type 2" evidence="8">
    <location>
        <begin position="150"/>
        <end position="200"/>
    </location>
</feature>
<evidence type="ECO:0000256" key="5">
    <source>
        <dbReference type="ARBA" id="ARBA00023163"/>
    </source>
</evidence>
<dbReference type="SUPFAM" id="SSF88659">
    <property type="entry name" value="Sigma3 and sigma4 domains of RNA polymerase sigma factors"/>
    <property type="match status" value="1"/>
</dbReference>
<dbReference type="HOGENOM" id="CLU_047691_3_0_11"/>
<keyword evidence="4" id="KW-0238">DNA-binding</keyword>
<feature type="domain" description="RNA polymerase sigma-70 region 2" evidence="7">
    <location>
        <begin position="52"/>
        <end position="118"/>
    </location>
</feature>
<dbReference type="OrthoDB" id="9803470at2"/>
<evidence type="ECO:0000256" key="6">
    <source>
        <dbReference type="SAM" id="MobiDB-lite"/>
    </source>
</evidence>
<organism evidence="9 10">
    <name type="scientific">Segniliparus rotundus (strain ATCC BAA-972 / CDC 1076 / CIP 108378 / DSM 44985 / JCM 13578)</name>
    <dbReference type="NCBI Taxonomy" id="640132"/>
    <lineage>
        <taxon>Bacteria</taxon>
        <taxon>Bacillati</taxon>
        <taxon>Actinomycetota</taxon>
        <taxon>Actinomycetes</taxon>
        <taxon>Mycobacteriales</taxon>
        <taxon>Segniliparaceae</taxon>
        <taxon>Segniliparus</taxon>
    </lineage>
</organism>
<evidence type="ECO:0000256" key="2">
    <source>
        <dbReference type="ARBA" id="ARBA00023015"/>
    </source>
</evidence>
<dbReference type="Pfam" id="PF08281">
    <property type="entry name" value="Sigma70_r4_2"/>
    <property type="match status" value="1"/>
</dbReference>
<dbReference type="InterPro" id="IPR014284">
    <property type="entry name" value="RNA_pol_sigma-70_dom"/>
</dbReference>
<dbReference type="InterPro" id="IPR039425">
    <property type="entry name" value="RNA_pol_sigma-70-like"/>
</dbReference>
<dbReference type="InterPro" id="IPR013325">
    <property type="entry name" value="RNA_pol_sigma_r2"/>
</dbReference>
<dbReference type="STRING" id="640132.Srot_2092"/>
<dbReference type="SUPFAM" id="SSF88946">
    <property type="entry name" value="Sigma2 domain of RNA polymerase sigma factors"/>
    <property type="match status" value="1"/>
</dbReference>
<dbReference type="EMBL" id="CP001958">
    <property type="protein sequence ID" value="ADG98547.1"/>
    <property type="molecule type" value="Genomic_DNA"/>
</dbReference>
<dbReference type="Gene3D" id="1.10.1740.10">
    <property type="match status" value="1"/>
</dbReference>
<dbReference type="PANTHER" id="PTHR43133:SF8">
    <property type="entry name" value="RNA POLYMERASE SIGMA FACTOR HI_1459-RELATED"/>
    <property type="match status" value="1"/>
</dbReference>
<evidence type="ECO:0000256" key="1">
    <source>
        <dbReference type="ARBA" id="ARBA00010641"/>
    </source>
</evidence>
<dbReference type="KEGG" id="srt:Srot_2092"/>
<dbReference type="AlphaFoldDB" id="D6Z9B7"/>
<dbReference type="GO" id="GO:0003677">
    <property type="term" value="F:DNA binding"/>
    <property type="evidence" value="ECO:0007669"/>
    <property type="project" value="UniProtKB-KW"/>
</dbReference>
<gene>
    <name evidence="9" type="ordered locus">Srot_2092</name>
</gene>
<sequence>MARSKQIAQAADNEVENEIGDVAAPPANAGLEGTARFDMTGQASDMPSWEALVREHGARVYRIAYRLTGNQQDAEDLTQETFLRVFRSLHAYRPGVFEGWLRRIATNLFLDQARRKTKIRMEALPEDYERVPSGAPSPEEVLVDADLDPALQSALDSLPPDFRAVVVLCDIEGLSYEEVATSLGVKLGTVRSRLHRARQAIRDSLLAQGGRRGSGDMARELALAAR</sequence>
<proteinExistence type="inferred from homology"/>
<dbReference type="Pfam" id="PF04542">
    <property type="entry name" value="Sigma70_r2"/>
    <property type="match status" value="1"/>
</dbReference>
<dbReference type="InterPro" id="IPR007627">
    <property type="entry name" value="RNA_pol_sigma70_r2"/>
</dbReference>
<evidence type="ECO:0000313" key="9">
    <source>
        <dbReference type="EMBL" id="ADG98547.1"/>
    </source>
</evidence>
<evidence type="ECO:0000256" key="3">
    <source>
        <dbReference type="ARBA" id="ARBA00023082"/>
    </source>
</evidence>
<feature type="region of interest" description="Disordered" evidence="6">
    <location>
        <begin position="1"/>
        <end position="33"/>
    </location>
</feature>
<name>D6Z9B7_SEGRD</name>
<dbReference type="GO" id="GO:0006352">
    <property type="term" value="P:DNA-templated transcription initiation"/>
    <property type="evidence" value="ECO:0007669"/>
    <property type="project" value="InterPro"/>
</dbReference>
<dbReference type="PANTHER" id="PTHR43133">
    <property type="entry name" value="RNA POLYMERASE ECF-TYPE SIGMA FACTO"/>
    <property type="match status" value="1"/>
</dbReference>
<dbReference type="Proteomes" id="UP000002247">
    <property type="component" value="Chromosome"/>
</dbReference>
<evidence type="ECO:0000259" key="7">
    <source>
        <dbReference type="Pfam" id="PF04542"/>
    </source>
</evidence>
<evidence type="ECO:0000259" key="8">
    <source>
        <dbReference type="Pfam" id="PF08281"/>
    </source>
</evidence>
<dbReference type="CDD" id="cd06171">
    <property type="entry name" value="Sigma70_r4"/>
    <property type="match status" value="1"/>
</dbReference>
<keyword evidence="3" id="KW-0731">Sigma factor</keyword>
<evidence type="ECO:0000256" key="4">
    <source>
        <dbReference type="ARBA" id="ARBA00023125"/>
    </source>
</evidence>
<dbReference type="GO" id="GO:0016987">
    <property type="term" value="F:sigma factor activity"/>
    <property type="evidence" value="ECO:0007669"/>
    <property type="project" value="UniProtKB-KW"/>
</dbReference>
<dbReference type="NCBIfam" id="TIGR02937">
    <property type="entry name" value="sigma70-ECF"/>
    <property type="match status" value="1"/>
</dbReference>
<dbReference type="InterPro" id="IPR013249">
    <property type="entry name" value="RNA_pol_sigma70_r4_t2"/>
</dbReference>
<comment type="similarity">
    <text evidence="1">Belongs to the sigma-70 factor family. ECF subfamily.</text>
</comment>
<protein>
    <submittedName>
        <fullName evidence="9">RNA polymerase, sigma-24 subunit, ECF subfamily</fullName>
    </submittedName>
</protein>
<dbReference type="eggNOG" id="COG1595">
    <property type="taxonomic scope" value="Bacteria"/>
</dbReference>
<keyword evidence="2" id="KW-0805">Transcription regulation</keyword>
<dbReference type="NCBIfam" id="NF007229">
    <property type="entry name" value="PRK09647.1"/>
    <property type="match status" value="1"/>
</dbReference>
<dbReference type="Gene3D" id="1.10.10.10">
    <property type="entry name" value="Winged helix-like DNA-binding domain superfamily/Winged helix DNA-binding domain"/>
    <property type="match status" value="1"/>
</dbReference>
<dbReference type="InterPro" id="IPR036388">
    <property type="entry name" value="WH-like_DNA-bd_sf"/>
</dbReference>
<keyword evidence="5" id="KW-0804">Transcription</keyword>
<keyword evidence="10" id="KW-1185">Reference proteome</keyword>
<accession>D6Z9B7</accession>
<reference evidence="9 10" key="1">
    <citation type="journal article" date="2010" name="Stand. Genomic Sci.">
        <title>Complete genome sequence of Segniliparus rotundus type strain (CDC 1076).</title>
        <authorList>
            <person name="Sikorski J."/>
            <person name="Lapidus A."/>
            <person name="Copeland A."/>
            <person name="Misra M."/>
            <person name="Glavina Del Rio T."/>
            <person name="Nolan M."/>
            <person name="Lucas S."/>
            <person name="Chen F."/>
            <person name="Tice H."/>
            <person name="Cheng J.F."/>
            <person name="Jando M."/>
            <person name="Schneider S."/>
            <person name="Bruce D."/>
            <person name="Goodwin L."/>
            <person name="Pitluck S."/>
            <person name="Liolios K."/>
            <person name="Mikhailova N."/>
            <person name="Pati A."/>
            <person name="Ivanova N."/>
            <person name="Mavromatis K."/>
            <person name="Chen A."/>
            <person name="Palaniappan K."/>
            <person name="Chertkov O."/>
            <person name="Land M."/>
            <person name="Hauser L."/>
            <person name="Chang Y.J."/>
            <person name="Jeffries C.D."/>
            <person name="Brettin T."/>
            <person name="Detter J.C."/>
            <person name="Han C."/>
            <person name="Rohde M."/>
            <person name="Goker M."/>
            <person name="Bristow J."/>
            <person name="Eisen J.A."/>
            <person name="Markowitz V."/>
            <person name="Hugenholtz P."/>
            <person name="Kyrpides N.C."/>
            <person name="Klenk H.P."/>
        </authorList>
    </citation>
    <scope>NUCLEOTIDE SEQUENCE [LARGE SCALE GENOMIC DNA]</scope>
    <source>
        <strain evidence="10">ATCC BAA-972 / CDC 1076 / CIP 108378 / DSM 44985 / JCM 13578</strain>
    </source>
</reference>